<dbReference type="CDD" id="cd02981">
    <property type="entry name" value="PDI_b_family"/>
    <property type="match status" value="1"/>
</dbReference>
<evidence type="ECO:0000256" key="3">
    <source>
        <dbReference type="ARBA" id="ARBA00006347"/>
    </source>
</evidence>
<keyword evidence="7" id="KW-0256">Endoplasmic reticulum</keyword>
<keyword evidence="5 12" id="KW-0732">Signal</keyword>
<evidence type="ECO:0000256" key="11">
    <source>
        <dbReference type="RuleBase" id="RU004208"/>
    </source>
</evidence>
<feature type="chain" id="PRO_5045002655" description="Protein disulfide-isomerase" evidence="12">
    <location>
        <begin position="29"/>
        <end position="506"/>
    </location>
</feature>
<keyword evidence="6" id="KW-0677">Repeat</keyword>
<dbReference type="Proteomes" id="UP001652623">
    <property type="component" value="Chromosome 5"/>
</dbReference>
<proteinExistence type="inferred from homology"/>
<dbReference type="CDD" id="cd02995">
    <property type="entry name" value="PDI_a_PDI_a'_C"/>
    <property type="match status" value="1"/>
</dbReference>
<dbReference type="InterPro" id="IPR013766">
    <property type="entry name" value="Thioredoxin_domain"/>
</dbReference>
<sequence>MRMAFRVSFSLFVVVFGLVASAFTGIYAEESESKEFVLNLDHSNFSDTVSKLDFVVVEFYAPWCGHCKKLAPEYEKAASILSSHDPPLVLAKVDASEEVNRGLASDYEVKGFPTIKILRNGGKNVQEYKGPRDADGIVAYLKKQSGPASLEIKTADDVANLIADKKIAIIGVFPKFSGEEYENFTALADKLRSEYEFGHTLDAKLLPRGESSVTGPVIRLFKPFDELFVDSKDFHTDAAEKFIEESSVPLITEYNSDPSNHPFVIKFFNNVNAKVLLFLNFSSDAADAFRSKYHEIAEKYRTEGLSFLLGDLEISKGAFQYFGIQEDQVPVIIIQTNDGKKYVKSNVESEHIAEWVKEYKDGKLQPFIKSEPIPEQNNEPVKVFVANSLQELFFNSDKNVLLEFYAPWCGHCKKLAPVLDEVAVSYESDPDVVIAKIDATANDIPSEFEIQGYPTIYFKSKSGKLVQYDEDRSKENFIAFIEKNREKIEKPAAEQTDKQDSGKDEL</sequence>
<keyword evidence="8" id="KW-1015">Disulfide bond</keyword>
<dbReference type="CDD" id="cd02982">
    <property type="entry name" value="PDI_b'_family"/>
    <property type="match status" value="1"/>
</dbReference>
<dbReference type="PANTHER" id="PTHR18929:SF132">
    <property type="entry name" value="PROTEIN DISULFIDE-ISOMERASE A3"/>
    <property type="match status" value="1"/>
</dbReference>
<dbReference type="Pfam" id="PF13848">
    <property type="entry name" value="Thioredoxin_6"/>
    <property type="match status" value="1"/>
</dbReference>
<evidence type="ECO:0000313" key="15">
    <source>
        <dbReference type="RefSeq" id="XP_060673185.1"/>
    </source>
</evidence>
<dbReference type="InterPro" id="IPR036249">
    <property type="entry name" value="Thioredoxin-like_sf"/>
</dbReference>
<dbReference type="PROSITE" id="PS51352">
    <property type="entry name" value="THIOREDOXIN_2"/>
    <property type="match status" value="2"/>
</dbReference>
<evidence type="ECO:0000256" key="7">
    <source>
        <dbReference type="ARBA" id="ARBA00022824"/>
    </source>
</evidence>
<evidence type="ECO:0000256" key="2">
    <source>
        <dbReference type="ARBA" id="ARBA00004319"/>
    </source>
</evidence>
<dbReference type="SUPFAM" id="SSF52833">
    <property type="entry name" value="Thioredoxin-like"/>
    <property type="match status" value="4"/>
</dbReference>
<dbReference type="NCBIfam" id="TIGR01126">
    <property type="entry name" value="pdi_dom"/>
    <property type="match status" value="1"/>
</dbReference>
<evidence type="ECO:0000256" key="9">
    <source>
        <dbReference type="ARBA" id="ARBA00023235"/>
    </source>
</evidence>
<accession>A0ABM4A8X7</accession>
<evidence type="ECO:0000256" key="10">
    <source>
        <dbReference type="ARBA" id="ARBA00023284"/>
    </source>
</evidence>
<evidence type="ECO:0000256" key="12">
    <source>
        <dbReference type="RuleBase" id="RU361130"/>
    </source>
</evidence>
<dbReference type="GeneID" id="132803737"/>
<dbReference type="EC" id="5.3.4.1" evidence="4 12"/>
<reference evidence="15" key="1">
    <citation type="submission" date="2025-08" db="UniProtKB">
        <authorList>
            <consortium name="RefSeq"/>
        </authorList>
    </citation>
    <scope>IDENTIFICATION</scope>
    <source>
        <tissue evidence="15">Seedling</tissue>
    </source>
</reference>
<evidence type="ECO:0000256" key="1">
    <source>
        <dbReference type="ARBA" id="ARBA00001182"/>
    </source>
</evidence>
<dbReference type="Pfam" id="PF00085">
    <property type="entry name" value="Thioredoxin"/>
    <property type="match status" value="2"/>
</dbReference>
<protein>
    <recommendedName>
        <fullName evidence="4 12">Protein disulfide-isomerase</fullName>
        <ecNumber evidence="4 12">5.3.4.1</ecNumber>
    </recommendedName>
</protein>
<feature type="signal peptide" evidence="12">
    <location>
        <begin position="1"/>
        <end position="28"/>
    </location>
</feature>
<dbReference type="InterPro" id="IPR005788">
    <property type="entry name" value="PDI_thioredoxin-like_dom"/>
</dbReference>
<comment type="subcellular location">
    <subcellularLocation>
        <location evidence="2">Endoplasmic reticulum lumen</location>
    </subcellularLocation>
</comment>
<keyword evidence="10" id="KW-0676">Redox-active center</keyword>
<evidence type="ECO:0000256" key="8">
    <source>
        <dbReference type="ARBA" id="ARBA00023157"/>
    </source>
</evidence>
<organism evidence="14 15">
    <name type="scientific">Ziziphus jujuba</name>
    <name type="common">Chinese jujube</name>
    <name type="synonym">Ziziphus sativa</name>
    <dbReference type="NCBI Taxonomy" id="326968"/>
    <lineage>
        <taxon>Eukaryota</taxon>
        <taxon>Viridiplantae</taxon>
        <taxon>Streptophyta</taxon>
        <taxon>Embryophyta</taxon>
        <taxon>Tracheophyta</taxon>
        <taxon>Spermatophyta</taxon>
        <taxon>Magnoliopsida</taxon>
        <taxon>eudicotyledons</taxon>
        <taxon>Gunneridae</taxon>
        <taxon>Pentapetalae</taxon>
        <taxon>rosids</taxon>
        <taxon>fabids</taxon>
        <taxon>Rosales</taxon>
        <taxon>Rhamnaceae</taxon>
        <taxon>Paliureae</taxon>
        <taxon>Ziziphus</taxon>
    </lineage>
</organism>
<comment type="catalytic activity">
    <reaction evidence="1 12">
        <text>Catalyzes the rearrangement of -S-S- bonds in proteins.</text>
        <dbReference type="EC" id="5.3.4.1"/>
    </reaction>
</comment>
<dbReference type="RefSeq" id="XP_060673185.1">
    <property type="nucleotide sequence ID" value="XM_060817202.1"/>
</dbReference>
<name>A0ABM4A8X7_ZIZJJ</name>
<dbReference type="PRINTS" id="PR00421">
    <property type="entry name" value="THIOREDOXIN"/>
</dbReference>
<keyword evidence="14" id="KW-1185">Reference proteome</keyword>
<dbReference type="CDD" id="cd02961">
    <property type="entry name" value="PDI_a_family"/>
    <property type="match status" value="1"/>
</dbReference>
<feature type="domain" description="Thioredoxin" evidence="13">
    <location>
        <begin position="359"/>
        <end position="486"/>
    </location>
</feature>
<dbReference type="InterPro" id="IPR017937">
    <property type="entry name" value="Thioredoxin_CS"/>
</dbReference>
<dbReference type="PANTHER" id="PTHR18929">
    <property type="entry name" value="PROTEIN DISULFIDE ISOMERASE"/>
    <property type="match status" value="1"/>
</dbReference>
<evidence type="ECO:0000256" key="5">
    <source>
        <dbReference type="ARBA" id="ARBA00022729"/>
    </source>
</evidence>
<evidence type="ECO:0000256" key="4">
    <source>
        <dbReference type="ARBA" id="ARBA00012723"/>
    </source>
</evidence>
<gene>
    <name evidence="15" type="primary">LOC132803737</name>
</gene>
<dbReference type="PROSITE" id="PS00194">
    <property type="entry name" value="THIOREDOXIN_1"/>
    <property type="match status" value="2"/>
</dbReference>
<comment type="similarity">
    <text evidence="3 11">Belongs to the protein disulfide isomerase family.</text>
</comment>
<dbReference type="NCBIfam" id="TIGR01130">
    <property type="entry name" value="ER_PDI_fam"/>
    <property type="match status" value="1"/>
</dbReference>
<keyword evidence="9 12" id="KW-0413">Isomerase</keyword>
<dbReference type="InterPro" id="IPR005792">
    <property type="entry name" value="Prot_disulphide_isomerase"/>
</dbReference>
<feature type="domain" description="Thioredoxin" evidence="13">
    <location>
        <begin position="14"/>
        <end position="146"/>
    </location>
</feature>
<evidence type="ECO:0000259" key="13">
    <source>
        <dbReference type="PROSITE" id="PS51352"/>
    </source>
</evidence>
<dbReference type="Gene3D" id="3.40.30.10">
    <property type="entry name" value="Glutaredoxin"/>
    <property type="match status" value="4"/>
</dbReference>
<evidence type="ECO:0000256" key="6">
    <source>
        <dbReference type="ARBA" id="ARBA00022737"/>
    </source>
</evidence>
<evidence type="ECO:0000313" key="14">
    <source>
        <dbReference type="Proteomes" id="UP001652623"/>
    </source>
</evidence>